<evidence type="ECO:0000313" key="3">
    <source>
        <dbReference type="EMBL" id="CAG9996136.1"/>
    </source>
</evidence>
<protein>
    <recommendedName>
        <fullName evidence="5">DUF1446-domain-containing protein</fullName>
    </recommendedName>
</protein>
<dbReference type="EMBL" id="CABFNO020001538">
    <property type="protein sequence ID" value="CAG9996136.1"/>
    <property type="molecule type" value="Genomic_DNA"/>
</dbReference>
<sequence>MASISNNPLRIASASGAVTDRQHALESLARHERIDFIVGDWMSEMNMTLRAAGKVDSNGESAQFESRFLHSLAPALEHIAARGVKVAVNAGASDPQKLCSAVTELVQSKSLDLTVAWVGGDEVLDTVLADAKNGEEFESLTTGQKLSEWGFEPIYAQCYLGGWGIVEALKAGADIVICGRVADASPVIACAAYHYGWSRHDYQQLAHAFVAGHLIECSTYATGGNFSGFKSLSGDLSNIGFPIAEILPSGEFFITKQQGTGGMVTVDTCKAQLLYEIQGPYYYHSDVVAVLDGIKMEQAGVDKVFVSNVGSKPPPPTTKVGLTAKGGFQAEAHYFLCGLDIEEKAKLLETQLRYALQQSSFHCLKFRTNGRCPDDPKNQDAATVDFRIFAQAREEADLAPPRFLEPIMNNIMQGYPGATFAMDARQGLPKPYYEYWVALLPQTRIKHVCHVPFKGLDIPIAPPDDTEIFIHDQPSYETSSALGLDSFGPTVRAPIGYIVHARSGDKGSDSNVGFFVRHEDEWDWLRSILTVSMLKELLGEDYGGGRIFRFELPNIWAVHFLLKDYLDRGVGASSTYDVLGKNVAEYLRSKYVDVPKVFLERGRI</sequence>
<dbReference type="PANTHER" id="PTHR47585">
    <property type="match status" value="1"/>
</dbReference>
<dbReference type="Proteomes" id="UP000754883">
    <property type="component" value="Unassembled WGS sequence"/>
</dbReference>
<evidence type="ECO:0008006" key="5">
    <source>
        <dbReference type="Google" id="ProtNLM"/>
    </source>
</evidence>
<dbReference type="AlphaFoldDB" id="A0A9N9UMT2"/>
<feature type="domain" description="Acyclic terpene utilisation N-terminal" evidence="1">
    <location>
        <begin position="9"/>
        <end position="450"/>
    </location>
</feature>
<organism evidence="3 4">
    <name type="scientific">Clonostachys byssicola</name>
    <dbReference type="NCBI Taxonomy" id="160290"/>
    <lineage>
        <taxon>Eukaryota</taxon>
        <taxon>Fungi</taxon>
        <taxon>Dikarya</taxon>
        <taxon>Ascomycota</taxon>
        <taxon>Pezizomycotina</taxon>
        <taxon>Sordariomycetes</taxon>
        <taxon>Hypocreomycetidae</taxon>
        <taxon>Hypocreales</taxon>
        <taxon>Bionectriaceae</taxon>
        <taxon>Clonostachys</taxon>
    </lineage>
</organism>
<proteinExistence type="predicted"/>
<evidence type="ECO:0000313" key="4">
    <source>
        <dbReference type="Proteomes" id="UP000754883"/>
    </source>
</evidence>
<reference evidence="4" key="1">
    <citation type="submission" date="2019-06" db="EMBL/GenBank/DDBJ databases">
        <authorList>
            <person name="Broberg M."/>
        </authorList>
    </citation>
    <scope>NUCLEOTIDE SEQUENCE [LARGE SCALE GENOMIC DNA]</scope>
</reference>
<dbReference type="PANTHER" id="PTHR47585:SF2">
    <property type="entry name" value="DUF1446 DOMAIN PROTEIN (AFU_ORTHOLOGUE AFUA_6G11420)"/>
    <property type="match status" value="1"/>
</dbReference>
<dbReference type="InterPro" id="IPR056362">
    <property type="entry name" value="AtuA-like_ferredoxin_dom"/>
</dbReference>
<comment type="caution">
    <text evidence="3">The sequence shown here is derived from an EMBL/GenBank/DDBJ whole genome shotgun (WGS) entry which is preliminary data.</text>
</comment>
<evidence type="ECO:0000259" key="2">
    <source>
        <dbReference type="Pfam" id="PF23544"/>
    </source>
</evidence>
<evidence type="ECO:0000259" key="1">
    <source>
        <dbReference type="Pfam" id="PF07287"/>
    </source>
</evidence>
<gene>
    <name evidence="3" type="ORF">CBYS24578_00014379</name>
</gene>
<dbReference type="OrthoDB" id="10265871at2759"/>
<keyword evidence="4" id="KW-1185">Reference proteome</keyword>
<dbReference type="Pfam" id="PF23544">
    <property type="entry name" value="AtuA_ferredoxin"/>
    <property type="match status" value="1"/>
</dbReference>
<dbReference type="Pfam" id="PF07287">
    <property type="entry name" value="AtuA"/>
    <property type="match status" value="1"/>
</dbReference>
<dbReference type="InterPro" id="IPR010839">
    <property type="entry name" value="AtuA_N"/>
</dbReference>
<accession>A0A9N9UMT2</accession>
<name>A0A9N9UMT2_9HYPO</name>
<feature type="domain" description="AtuA-like ferredoxin-fold" evidence="2">
    <location>
        <begin position="497"/>
        <end position="590"/>
    </location>
</feature>
<reference evidence="3 4" key="2">
    <citation type="submission" date="2021-10" db="EMBL/GenBank/DDBJ databases">
        <authorList>
            <person name="Piombo E."/>
        </authorList>
    </citation>
    <scope>NUCLEOTIDE SEQUENCE [LARGE SCALE GENOMIC DNA]</scope>
</reference>